<dbReference type="AlphaFoldDB" id="A0A0D1YRK4"/>
<evidence type="ECO:0000313" key="2">
    <source>
        <dbReference type="EMBL" id="KAK5056485.1"/>
    </source>
</evidence>
<reference evidence="2 5" key="2">
    <citation type="submission" date="2023-08" db="EMBL/GenBank/DDBJ databases">
        <title>Black Yeasts Isolated from many extreme environments.</title>
        <authorList>
            <person name="Coleine C."/>
            <person name="Stajich J.E."/>
            <person name="Selbmann L."/>
        </authorList>
    </citation>
    <scope>NUCLEOTIDE SEQUENCE [LARGE SCALE GENOMIC DNA]</scope>
    <source>
        <strain evidence="2 5">CCFEE 6328</strain>
    </source>
</reference>
<dbReference type="EMBL" id="JAVRRF010000018">
    <property type="protein sequence ID" value="KAK5056485.1"/>
    <property type="molecule type" value="Genomic_DNA"/>
</dbReference>
<keyword evidence="5" id="KW-1185">Reference proteome</keyword>
<sequence length="132" mass="14433">MAIYSLKQNEEQAEHAAKYSNTAEHQLHKTRTTQTSGAIASLASIVSSVVLAVQPFGQSKTWPILLSVANAGGIYLSQRHVSDFWRHKAKIPFFTDYNDGITASNSMLQLLLILSGSWGVSAVLYLWPGLAN</sequence>
<dbReference type="OrthoDB" id="5405107at2759"/>
<name>A0A0D1YRK4_9EURO</name>
<dbReference type="Proteomes" id="UP000053599">
    <property type="component" value="Unassembled WGS sequence"/>
</dbReference>
<evidence type="ECO:0000256" key="1">
    <source>
        <dbReference type="SAM" id="Phobius"/>
    </source>
</evidence>
<keyword evidence="1" id="KW-0812">Transmembrane</keyword>
<accession>A0A0D1YRK4</accession>
<gene>
    <name evidence="2" type="ORF">LTR69_008026</name>
    <name evidence="3" type="ORF">PV11_09338</name>
</gene>
<reference evidence="3 4" key="1">
    <citation type="submission" date="2015-01" db="EMBL/GenBank/DDBJ databases">
        <title>The Genome Sequence of Exophiala sideris CBS121828.</title>
        <authorList>
            <consortium name="The Broad Institute Genomics Platform"/>
            <person name="Cuomo C."/>
            <person name="de Hoog S."/>
            <person name="Gorbushina A."/>
            <person name="Stielow B."/>
            <person name="Teixiera M."/>
            <person name="Abouelleil A."/>
            <person name="Chapman S.B."/>
            <person name="Priest M."/>
            <person name="Young S.K."/>
            <person name="Wortman J."/>
            <person name="Nusbaum C."/>
            <person name="Birren B."/>
        </authorList>
    </citation>
    <scope>NUCLEOTIDE SEQUENCE [LARGE SCALE GENOMIC DNA]</scope>
    <source>
        <strain evidence="3 4">CBS 121828</strain>
    </source>
</reference>
<keyword evidence="1" id="KW-0472">Membrane</keyword>
<evidence type="ECO:0000313" key="3">
    <source>
        <dbReference type="EMBL" id="KIV77548.1"/>
    </source>
</evidence>
<feature type="transmembrane region" description="Helical" evidence="1">
    <location>
        <begin position="107"/>
        <end position="127"/>
    </location>
</feature>
<keyword evidence="1" id="KW-1133">Transmembrane helix</keyword>
<evidence type="ECO:0000313" key="5">
    <source>
        <dbReference type="Proteomes" id="UP001345691"/>
    </source>
</evidence>
<protein>
    <submittedName>
        <fullName evidence="3">Uncharacterized protein</fullName>
    </submittedName>
</protein>
<evidence type="ECO:0000313" key="4">
    <source>
        <dbReference type="Proteomes" id="UP000053599"/>
    </source>
</evidence>
<dbReference type="Proteomes" id="UP001345691">
    <property type="component" value="Unassembled WGS sequence"/>
</dbReference>
<feature type="transmembrane region" description="Helical" evidence="1">
    <location>
        <begin position="37"/>
        <end position="57"/>
    </location>
</feature>
<dbReference type="HOGENOM" id="CLU_120129_0_0_1"/>
<organism evidence="3 4">
    <name type="scientific">Exophiala sideris</name>
    <dbReference type="NCBI Taxonomy" id="1016849"/>
    <lineage>
        <taxon>Eukaryota</taxon>
        <taxon>Fungi</taxon>
        <taxon>Dikarya</taxon>
        <taxon>Ascomycota</taxon>
        <taxon>Pezizomycotina</taxon>
        <taxon>Eurotiomycetes</taxon>
        <taxon>Chaetothyriomycetidae</taxon>
        <taxon>Chaetothyriales</taxon>
        <taxon>Herpotrichiellaceae</taxon>
        <taxon>Exophiala</taxon>
    </lineage>
</organism>
<dbReference type="EMBL" id="KN846954">
    <property type="protein sequence ID" value="KIV77548.1"/>
    <property type="molecule type" value="Genomic_DNA"/>
</dbReference>
<proteinExistence type="predicted"/>